<reference evidence="2" key="1">
    <citation type="journal article" date="2014" name="Int. J. Syst. Evol. Microbiol.">
        <title>Complete genome sequence of Corynebacterium casei LMG S-19264T (=DSM 44701T), isolated from a smear-ripened cheese.</title>
        <authorList>
            <consortium name="US DOE Joint Genome Institute (JGI-PGF)"/>
            <person name="Walter F."/>
            <person name="Albersmeier A."/>
            <person name="Kalinowski J."/>
            <person name="Ruckert C."/>
        </authorList>
    </citation>
    <scope>NUCLEOTIDE SEQUENCE</scope>
    <source>
        <strain evidence="2">KCTC 12711</strain>
    </source>
</reference>
<name>A0A918S089_9GAMM</name>
<feature type="transmembrane region" description="Helical" evidence="1">
    <location>
        <begin position="20"/>
        <end position="44"/>
    </location>
</feature>
<evidence type="ECO:0008006" key="4">
    <source>
        <dbReference type="Google" id="ProtNLM"/>
    </source>
</evidence>
<accession>A0A918S089</accession>
<dbReference type="AlphaFoldDB" id="A0A918S089"/>
<sequence length="57" mass="6338">MLSRIDGTEPQADVKPWYQYMMVWLVIALPLIVVVASMVTVTIAHQNAPQLVPVSSE</sequence>
<gene>
    <name evidence="2" type="ORF">GCM10008090_28910</name>
</gene>
<comment type="caution">
    <text evidence="2">The sequence shown here is derived from an EMBL/GenBank/DDBJ whole genome shotgun (WGS) entry which is preliminary data.</text>
</comment>
<keyword evidence="3" id="KW-1185">Reference proteome</keyword>
<evidence type="ECO:0000256" key="1">
    <source>
        <dbReference type="SAM" id="Phobius"/>
    </source>
</evidence>
<proteinExistence type="predicted"/>
<evidence type="ECO:0000313" key="2">
    <source>
        <dbReference type="EMBL" id="GHA17437.1"/>
    </source>
</evidence>
<dbReference type="EMBL" id="BMXA01000006">
    <property type="protein sequence ID" value="GHA17437.1"/>
    <property type="molecule type" value="Genomic_DNA"/>
</dbReference>
<protein>
    <recommendedName>
        <fullName evidence="4">Nitrogen fixation protein FixH</fullName>
    </recommendedName>
</protein>
<dbReference type="Proteomes" id="UP000614811">
    <property type="component" value="Unassembled WGS sequence"/>
</dbReference>
<reference evidence="2" key="2">
    <citation type="submission" date="2020-09" db="EMBL/GenBank/DDBJ databases">
        <authorList>
            <person name="Sun Q."/>
            <person name="Kim S."/>
        </authorList>
    </citation>
    <scope>NUCLEOTIDE SEQUENCE</scope>
    <source>
        <strain evidence="2">KCTC 12711</strain>
    </source>
</reference>
<keyword evidence="1" id="KW-0472">Membrane</keyword>
<evidence type="ECO:0000313" key="3">
    <source>
        <dbReference type="Proteomes" id="UP000614811"/>
    </source>
</evidence>
<dbReference type="RefSeq" id="WP_189402417.1">
    <property type="nucleotide sequence ID" value="NZ_BMXA01000006.1"/>
</dbReference>
<organism evidence="2 3">
    <name type="scientific">Arenicella chitinivorans</name>
    <dbReference type="NCBI Taxonomy" id="1329800"/>
    <lineage>
        <taxon>Bacteria</taxon>
        <taxon>Pseudomonadati</taxon>
        <taxon>Pseudomonadota</taxon>
        <taxon>Gammaproteobacteria</taxon>
        <taxon>Arenicellales</taxon>
        <taxon>Arenicellaceae</taxon>
        <taxon>Arenicella</taxon>
    </lineage>
</organism>
<keyword evidence="1" id="KW-0812">Transmembrane</keyword>
<keyword evidence="1" id="KW-1133">Transmembrane helix</keyword>